<evidence type="ECO:0000256" key="1">
    <source>
        <dbReference type="SAM" id="MobiDB-lite"/>
    </source>
</evidence>
<reference evidence="3 4" key="1">
    <citation type="journal article" date="2010" name="Int. J. Syst. Evol. Microbiol.">
        <title>Reclassification of Herbaspirillum putei as a later heterotypic synonym of Herbaspirillum huttiense, with the description of H. huttiense subsp. huttiense subsp. nov. and H. huttiense subsp. putei subsp. nov., comb. nov., and description of Herbaspirillum aquaticum sp. nov.</title>
        <authorList>
            <person name="Dobritsa A.P."/>
            <person name="Reddy M.C."/>
            <person name="Samadpour M."/>
        </authorList>
    </citation>
    <scope>NUCLEOTIDE SEQUENCE [LARGE SCALE GENOMIC DNA]</scope>
    <source>
        <strain evidence="3 4">IEH 4430</strain>
    </source>
</reference>
<dbReference type="InterPro" id="IPR013046">
    <property type="entry name" value="GpV/Gp45"/>
</dbReference>
<evidence type="ECO:0000259" key="2">
    <source>
        <dbReference type="Pfam" id="PF06890"/>
    </source>
</evidence>
<dbReference type="AlphaFoldDB" id="A0A225SM38"/>
<dbReference type="InterPro" id="IPR014462">
    <property type="entry name" value="Phage_Mu_Gp45"/>
</dbReference>
<dbReference type="PIRSF" id="PIRSF012337">
    <property type="entry name" value="gp45"/>
    <property type="match status" value="1"/>
</dbReference>
<feature type="region of interest" description="Disordered" evidence="1">
    <location>
        <begin position="177"/>
        <end position="197"/>
    </location>
</feature>
<keyword evidence="4" id="KW-1185">Reference proteome</keyword>
<dbReference type="Pfam" id="PF06890">
    <property type="entry name" value="Phage_Mu_Gp45"/>
    <property type="match status" value="1"/>
</dbReference>
<accession>A0A225SM38</accession>
<dbReference type="Proteomes" id="UP000214747">
    <property type="component" value="Unassembled WGS sequence"/>
</dbReference>
<name>A0A225SM38_9BURK</name>
<dbReference type="RefSeq" id="WP_088757404.1">
    <property type="nucleotide sequence ID" value="NZ_NJGV01000031.1"/>
</dbReference>
<evidence type="ECO:0000313" key="3">
    <source>
        <dbReference type="EMBL" id="OWY32024.1"/>
    </source>
</evidence>
<dbReference type="EMBL" id="NJGV01000031">
    <property type="protein sequence ID" value="OWY32024.1"/>
    <property type="molecule type" value="Genomic_DNA"/>
</dbReference>
<dbReference type="InterPro" id="IPR053861">
    <property type="entry name" value="Phage_Mu_Gp45_N"/>
</dbReference>
<protein>
    <submittedName>
        <fullName evidence="3">Baseplate assembly protein</fullName>
    </submittedName>
</protein>
<proteinExistence type="predicted"/>
<organism evidence="3 4">
    <name type="scientific">Herbaspirillum aquaticum</name>
    <dbReference type="NCBI Taxonomy" id="568783"/>
    <lineage>
        <taxon>Bacteria</taxon>
        <taxon>Pseudomonadati</taxon>
        <taxon>Pseudomonadota</taxon>
        <taxon>Betaproteobacteria</taxon>
        <taxon>Burkholderiales</taxon>
        <taxon>Oxalobacteraceae</taxon>
        <taxon>Herbaspirillum</taxon>
    </lineage>
</organism>
<comment type="caution">
    <text evidence="3">The sequence shown here is derived from an EMBL/GenBank/DDBJ whole genome shotgun (WGS) entry which is preliminary data.</text>
</comment>
<feature type="compositionally biased region" description="Basic and acidic residues" evidence="1">
    <location>
        <begin position="179"/>
        <end position="197"/>
    </location>
</feature>
<gene>
    <name evidence="3" type="ORF">CEJ45_23400</name>
</gene>
<sequence length="197" mass="21416">MMDILALIRETTADFKAKINLMLGRGIVSKANDGGAIQLIRGKLMDGEDYDQMERVQQYGLTSVPKPGAEFLSTFIGGNRDHSVIVAVDDRRYRLRGLKDGEVAIYDDQGQKVHLTRTGIVIDGGGKPITIQNAPEVDMNTPMVKMAGDLKVTGSISADGDISDHGNKKMSSMRAVYNNHDHSNPEGGRVGKDQGQM</sequence>
<evidence type="ECO:0000313" key="4">
    <source>
        <dbReference type="Proteomes" id="UP000214747"/>
    </source>
</evidence>
<feature type="domain" description="Bacteriophage Mu Gp45 N-terminal" evidence="2">
    <location>
        <begin position="25"/>
        <end position="92"/>
    </location>
</feature>
<dbReference type="NCBIfam" id="TIGR01644">
    <property type="entry name" value="phage_P2_V"/>
    <property type="match status" value="1"/>
</dbReference>